<dbReference type="SUPFAM" id="SSF54862">
    <property type="entry name" value="4Fe-4S ferredoxins"/>
    <property type="match status" value="1"/>
</dbReference>
<feature type="domain" description="4Fe-4S ferredoxin-type" evidence="5">
    <location>
        <begin position="245"/>
        <end position="274"/>
    </location>
</feature>
<keyword evidence="2" id="KW-0560">Oxidoreductase</keyword>
<organism evidence="6 7">
    <name type="scientific">Caldicellulosiruptor changbaiensis</name>
    <dbReference type="NCBI Taxonomy" id="1222016"/>
    <lineage>
        <taxon>Bacteria</taxon>
        <taxon>Bacillati</taxon>
        <taxon>Bacillota</taxon>
        <taxon>Bacillota incertae sedis</taxon>
        <taxon>Caldicellulosiruptorales</taxon>
        <taxon>Caldicellulosiruptoraceae</taxon>
        <taxon>Caldicellulosiruptor</taxon>
    </lineage>
</organism>
<dbReference type="PANTHER" id="PTHR43366">
    <property type="entry name" value="PYRUVATE SYNTHASE SUBUNIT PORC"/>
    <property type="match status" value="1"/>
</dbReference>
<dbReference type="PROSITE" id="PS00198">
    <property type="entry name" value="4FE4S_FER_1"/>
    <property type="match status" value="1"/>
</dbReference>
<evidence type="ECO:0000259" key="5">
    <source>
        <dbReference type="PROSITE" id="PS51379"/>
    </source>
</evidence>
<dbReference type="GO" id="GO:0016625">
    <property type="term" value="F:oxidoreductase activity, acting on the aldehyde or oxo group of donors, iron-sulfur protein as acceptor"/>
    <property type="evidence" value="ECO:0007669"/>
    <property type="project" value="InterPro"/>
</dbReference>
<dbReference type="AlphaFoldDB" id="A0A3T0D4S2"/>
<evidence type="ECO:0000313" key="7">
    <source>
        <dbReference type="Proteomes" id="UP000282930"/>
    </source>
</evidence>
<dbReference type="KEGG" id="ccha:ELD05_04855"/>
<sequence length="339" mass="37910">MLPTTNELGYYEIRLESIGGLGANVAGKILAEAGVVGSELNALNFASYGSEKKGTPVKSYIRFAPKEKQIRINSPVVKPHLVAIFHENMVNTNPVTQGLQKDGIVILNTSKDVYAARDFLKLASGTVAVIDAIKIALEQKTRINMVMLGAIVKMLGFISLDNVKELVKEAFEKKYPQTIPSNLAGLEAGYNEVKSKYFEYDGKYPYVEYQEERRPIGYKNAPIGGTIIEYANTITKNNITSRVGKIPIFIKEKCIHCGLCETTCPDYVFVWDRFPENGKTKMFNLGPDYQYCKGCLRCVDVCPTGALVEGIEREHDIEKISAKHDFDIYEKWYEDGENS</sequence>
<reference evidence="6 7" key="1">
    <citation type="submission" date="2018-12" db="EMBL/GenBank/DDBJ databases">
        <title>Genome sequence from the cellulolytic species, Caldicellulosiruptor changbaiensis.</title>
        <authorList>
            <person name="Blumer-Schuette S.E."/>
            <person name="Mendoza C."/>
        </authorList>
    </citation>
    <scope>NUCLEOTIDE SEQUENCE [LARGE SCALE GENOMIC DNA]</scope>
    <source>
        <strain evidence="6 7">CBS-Z</strain>
    </source>
</reference>
<dbReference type="NCBIfam" id="TIGR02175">
    <property type="entry name" value="PorC_KorC"/>
    <property type="match status" value="1"/>
</dbReference>
<dbReference type="InterPro" id="IPR002869">
    <property type="entry name" value="Pyrv_flavodox_OxRed_cen"/>
</dbReference>
<dbReference type="GO" id="GO:0051536">
    <property type="term" value="F:iron-sulfur cluster binding"/>
    <property type="evidence" value="ECO:0007669"/>
    <property type="project" value="UniProtKB-KW"/>
</dbReference>
<keyword evidence="1" id="KW-0479">Metal-binding</keyword>
<dbReference type="InterPro" id="IPR011894">
    <property type="entry name" value="PorC_KorC"/>
</dbReference>
<keyword evidence="4" id="KW-0411">Iron-sulfur</keyword>
<proteinExistence type="predicted"/>
<dbReference type="InterPro" id="IPR019752">
    <property type="entry name" value="Pyrv/ketoisovalerate_OxRed_cat"/>
</dbReference>
<dbReference type="SUPFAM" id="SSF53323">
    <property type="entry name" value="Pyruvate-ferredoxin oxidoreductase, PFOR, domain III"/>
    <property type="match status" value="1"/>
</dbReference>
<keyword evidence="7" id="KW-1185">Reference proteome</keyword>
<gene>
    <name evidence="6" type="ORF">ELD05_04855</name>
</gene>
<dbReference type="Gene3D" id="3.40.920.10">
    <property type="entry name" value="Pyruvate-ferredoxin oxidoreductase, PFOR, domain III"/>
    <property type="match status" value="1"/>
</dbReference>
<accession>A0A3T0D4S2</accession>
<dbReference type="PROSITE" id="PS51379">
    <property type="entry name" value="4FE4S_FER_2"/>
    <property type="match status" value="2"/>
</dbReference>
<dbReference type="PANTHER" id="PTHR43366:SF1">
    <property type="entry name" value="PYRUVATE SYNTHASE SUBUNIT PORC"/>
    <property type="match status" value="1"/>
</dbReference>
<dbReference type="InterPro" id="IPR051626">
    <property type="entry name" value="Oxidoreductase_gamma_subunit"/>
</dbReference>
<dbReference type="Proteomes" id="UP000282930">
    <property type="component" value="Chromosome"/>
</dbReference>
<protein>
    <submittedName>
        <fullName evidence="6">4Fe-4S dicluster domain-containing protein</fullName>
    </submittedName>
</protein>
<dbReference type="Pfam" id="PF12838">
    <property type="entry name" value="Fer4_7"/>
    <property type="match status" value="1"/>
</dbReference>
<dbReference type="InterPro" id="IPR017900">
    <property type="entry name" value="4Fe4S_Fe_S_CS"/>
</dbReference>
<dbReference type="Gene3D" id="3.30.70.20">
    <property type="match status" value="1"/>
</dbReference>
<evidence type="ECO:0000313" key="6">
    <source>
        <dbReference type="EMBL" id="AZT90037.1"/>
    </source>
</evidence>
<evidence type="ECO:0000256" key="3">
    <source>
        <dbReference type="ARBA" id="ARBA00023004"/>
    </source>
</evidence>
<evidence type="ECO:0000256" key="1">
    <source>
        <dbReference type="ARBA" id="ARBA00022723"/>
    </source>
</evidence>
<dbReference type="Pfam" id="PF01558">
    <property type="entry name" value="POR"/>
    <property type="match status" value="1"/>
</dbReference>
<dbReference type="EMBL" id="CP034791">
    <property type="protein sequence ID" value="AZT90037.1"/>
    <property type="molecule type" value="Genomic_DNA"/>
</dbReference>
<dbReference type="RefSeq" id="WP_127351564.1">
    <property type="nucleotide sequence ID" value="NZ_CP034791.1"/>
</dbReference>
<evidence type="ECO:0000256" key="2">
    <source>
        <dbReference type="ARBA" id="ARBA00023002"/>
    </source>
</evidence>
<name>A0A3T0D4S2_9FIRM</name>
<dbReference type="GO" id="GO:0046872">
    <property type="term" value="F:metal ion binding"/>
    <property type="evidence" value="ECO:0007669"/>
    <property type="project" value="UniProtKB-KW"/>
</dbReference>
<keyword evidence="3" id="KW-0408">Iron</keyword>
<dbReference type="InterPro" id="IPR017896">
    <property type="entry name" value="4Fe4S_Fe-S-bd"/>
</dbReference>
<feature type="domain" description="4Fe-4S ferredoxin-type" evidence="5">
    <location>
        <begin position="283"/>
        <end position="312"/>
    </location>
</feature>
<evidence type="ECO:0000256" key="4">
    <source>
        <dbReference type="ARBA" id="ARBA00023014"/>
    </source>
</evidence>